<proteinExistence type="predicted"/>
<evidence type="ECO:0000256" key="1">
    <source>
        <dbReference type="SAM" id="SignalP"/>
    </source>
</evidence>
<dbReference type="Pfam" id="PF03797">
    <property type="entry name" value="Autotransporter"/>
    <property type="match status" value="1"/>
</dbReference>
<dbReference type="InterPro" id="IPR005546">
    <property type="entry name" value="Autotransporte_beta"/>
</dbReference>
<comment type="caution">
    <text evidence="3">The sequence shown here is derived from an EMBL/GenBank/DDBJ whole genome shotgun (WGS) entry which is preliminary data.</text>
</comment>
<evidence type="ECO:0000313" key="4">
    <source>
        <dbReference type="Proteomes" id="UP000253918"/>
    </source>
</evidence>
<feature type="domain" description="Autotransporter" evidence="2">
    <location>
        <begin position="756"/>
        <end position="1029"/>
    </location>
</feature>
<dbReference type="SUPFAM" id="SSF103515">
    <property type="entry name" value="Autotransporter"/>
    <property type="match status" value="1"/>
</dbReference>
<gene>
    <name evidence="3" type="ORF">DVW87_05995</name>
</gene>
<name>A0A369VZG0_9SPHN</name>
<feature type="signal peptide" evidence="1">
    <location>
        <begin position="1"/>
        <end position="26"/>
    </location>
</feature>
<dbReference type="InterPro" id="IPR036709">
    <property type="entry name" value="Autotransporte_beta_dom_sf"/>
</dbReference>
<dbReference type="AlphaFoldDB" id="A0A369VZG0"/>
<organism evidence="3 4">
    <name type="scientific">Sphingomonas aracearum</name>
    <dbReference type="NCBI Taxonomy" id="2283317"/>
    <lineage>
        <taxon>Bacteria</taxon>
        <taxon>Pseudomonadati</taxon>
        <taxon>Pseudomonadota</taxon>
        <taxon>Alphaproteobacteria</taxon>
        <taxon>Sphingomonadales</taxon>
        <taxon>Sphingomonadaceae</taxon>
        <taxon>Sphingomonas</taxon>
    </lineage>
</organism>
<protein>
    <submittedName>
        <fullName evidence="3">Autotransporter domain-containing protein</fullName>
    </submittedName>
</protein>
<dbReference type="OrthoDB" id="7195851at2"/>
<dbReference type="EMBL" id="QQNB01000001">
    <property type="protein sequence ID" value="RDE07189.1"/>
    <property type="molecule type" value="Genomic_DNA"/>
</dbReference>
<dbReference type="Proteomes" id="UP000253918">
    <property type="component" value="Unassembled WGS sequence"/>
</dbReference>
<evidence type="ECO:0000259" key="2">
    <source>
        <dbReference type="PROSITE" id="PS51208"/>
    </source>
</evidence>
<keyword evidence="4" id="KW-1185">Reference proteome</keyword>
<dbReference type="PROSITE" id="PS51208">
    <property type="entry name" value="AUTOTRANSPORTER"/>
    <property type="match status" value="1"/>
</dbReference>
<accession>A0A369VZG0</accession>
<dbReference type="InterPro" id="IPR011050">
    <property type="entry name" value="Pectin_lyase_fold/virulence"/>
</dbReference>
<evidence type="ECO:0000313" key="3">
    <source>
        <dbReference type="EMBL" id="RDE07189.1"/>
    </source>
</evidence>
<dbReference type="SUPFAM" id="SSF51126">
    <property type="entry name" value="Pectin lyase-like"/>
    <property type="match status" value="1"/>
</dbReference>
<dbReference type="Gene3D" id="2.40.128.130">
    <property type="entry name" value="Autotransporter beta-domain"/>
    <property type="match status" value="1"/>
</dbReference>
<keyword evidence="1" id="KW-0732">Signal</keyword>
<dbReference type="SMART" id="SM00869">
    <property type="entry name" value="Autotransporter"/>
    <property type="match status" value="1"/>
</dbReference>
<reference evidence="3 4" key="1">
    <citation type="submission" date="2018-07" db="EMBL/GenBank/DDBJ databases">
        <title>a novel species of Sphingomonas isolated from the rhizosphere soil of Araceae plant.</title>
        <authorList>
            <person name="Zhiyong W."/>
            <person name="Qinglan Z."/>
            <person name="Zhiwei F."/>
            <person name="Ding X."/>
            <person name="Gejiao W."/>
            <person name="Shixue Z."/>
        </authorList>
    </citation>
    <scope>NUCLEOTIDE SEQUENCE [LARGE SCALE GENOMIC DNA]</scope>
    <source>
        <strain evidence="3 4">WZY 27</strain>
    </source>
</reference>
<dbReference type="RefSeq" id="WP_114686769.1">
    <property type="nucleotide sequence ID" value="NZ_QQNB01000001.1"/>
</dbReference>
<sequence>MTGFKGGSSAIAMAFASLAAATPAAAQQAITVRQGTTDTTPKTVGGADRVTVEAGGTLSAASNPAISWSTTSTDLRITNSGTIRTTASGGRAINASGGNNPRTVTLTNNAGAVIESQDDAFRINVAPSAGAVRVDNFGILRTTNGGQALDFDAVAGGATVVINNYAGAELRSFGQDGIRPGQNAVVTNAGLIYSDGPANNNYDGVDWQQKNGVVVNQATGTISGLRHGITSDVDVNVTNAGTILGRNGSGIGSDGTGTVVNTGTITGQWDGVATNGDGDGVDIDFIGAVINSGTIQGVSATGVDSGGRPNSAEGVAMGGGTIVNNAGATIFGAGNAVLINHDTNPGGVADGATTLTNAGTIRATTGRAVQFVGAFADTVTNSGTITGGTAGAIDMGAGDDTLNLVSGSVVTGAVDGGAGVDRVILSGTGAGLFAGAANFEALSVTGGTWSLNSALNFSGGTTVGAGAALTGTAGTLVGGIVAANGGRVIVDQAMAGTFAGTLVGGGMLMKTGAGALTVGNQTGFTGTAQVAAGQLILAGTLPAQVTVGNGASLAGTGTVAGLAAVTGATIAPGVGGVGTLTVTGAFSQAQNSIYAADVGAGGVSDRIAVGGAATLAPGAQLSVTRAAGSDTPGTRYTLLTAAGGVNGSYTLVQATGGTTELRLGQTGNAVYVDVARSALGLRGVGASPNQGAVANAVAAFGVANPIYAAITLLPTDAGVQAGLDTLSGEIHASLHTTMLKDAQAGEDAVRSRLLAPATTGLRIWGQGAGRSGRDDGEAGVASLDRRGWLGIGGVELGLEGARFGVAGGYGRTRVTSDARLSRATVKGTQLIGYAGGALGPVNIRTAVGYTWNDLEVRRGAGFPGFGANLAADYDGNVLHGFVEAGLPAPMLGGVVEPFVGVESYRVDTDAFTESGGVAALTGSNRRETFTLSTLGIRGETPITEGISARSRLGWRHVLGDVRPETDLRFSNGAVPFAVTGTPLSRDAAVVSLDLAWSPSENFTLTSGYSGAIGGRDDDNTLRVMLSLGF</sequence>
<feature type="chain" id="PRO_5016934594" evidence="1">
    <location>
        <begin position="27"/>
        <end position="1029"/>
    </location>
</feature>